<protein>
    <recommendedName>
        <fullName evidence="2">Methanogenesis marker protein 8</fullName>
    </recommendedName>
</protein>
<sequence>MHKMELLGRSAIKVSEEEVTEATEPVIEWCPLFDKVRGIKKVTKESAAANMEFRIKEHGMFSARRKLEMDTFVGFGASESMMTGLMRGIIDAAVTVCDGAGTVITSNGSLVQGMGGYISGLVETDPIPEVIKGIKSRDGHVLSPESGRIDQLEGAAYAISAGYCRFAVTVADAQTAERLRELERSTGVRIMIIGVHLTGISKNDARRLLKAADIVTSCASRHIREEAVPLVQVGTAVPLFGLTPWGKELLVERAKDVSSPLLINTMPLPVLPEKKQPRPLV</sequence>
<accession>A0A0W8FB76</accession>
<evidence type="ECO:0008006" key="2">
    <source>
        <dbReference type="Google" id="ProtNLM"/>
    </source>
</evidence>
<proteinExistence type="predicted"/>
<gene>
    <name evidence="1" type="ORF">ASZ90_012294</name>
</gene>
<dbReference type="AlphaFoldDB" id="A0A0W8FB76"/>
<dbReference type="NCBIfam" id="TIGR03275">
    <property type="entry name" value="methan_mark_8"/>
    <property type="match status" value="1"/>
</dbReference>
<dbReference type="Pfam" id="PF09872">
    <property type="entry name" value="DUF2099"/>
    <property type="match status" value="1"/>
</dbReference>
<comment type="caution">
    <text evidence="1">The sequence shown here is derived from an EMBL/GenBank/DDBJ whole genome shotgun (WGS) entry which is preliminary data.</text>
</comment>
<organism evidence="1">
    <name type="scientific">hydrocarbon metagenome</name>
    <dbReference type="NCBI Taxonomy" id="938273"/>
    <lineage>
        <taxon>unclassified sequences</taxon>
        <taxon>metagenomes</taxon>
        <taxon>ecological metagenomes</taxon>
    </lineage>
</organism>
<evidence type="ECO:0000313" key="1">
    <source>
        <dbReference type="EMBL" id="KUG18030.1"/>
    </source>
</evidence>
<dbReference type="EMBL" id="LNQE01001406">
    <property type="protein sequence ID" value="KUG18030.1"/>
    <property type="molecule type" value="Genomic_DNA"/>
</dbReference>
<dbReference type="PIRSF" id="PIRSF004929">
    <property type="entry name" value="UCP004929"/>
    <property type="match status" value="1"/>
</dbReference>
<dbReference type="InterPro" id="IPR009181">
    <property type="entry name" value="Methan_mark_8"/>
</dbReference>
<reference evidence="1" key="1">
    <citation type="journal article" date="2015" name="Proc. Natl. Acad. Sci. U.S.A.">
        <title>Networks of energetic and metabolic interactions define dynamics in microbial communities.</title>
        <authorList>
            <person name="Embree M."/>
            <person name="Liu J.K."/>
            <person name="Al-Bassam M.M."/>
            <person name="Zengler K."/>
        </authorList>
    </citation>
    <scope>NUCLEOTIDE SEQUENCE</scope>
</reference>
<name>A0A0W8FB76_9ZZZZ</name>